<gene>
    <name evidence="1" type="ORF">CCAX7_25000</name>
</gene>
<dbReference type="SUPFAM" id="SSF52540">
    <property type="entry name" value="P-loop containing nucleoside triphosphate hydrolases"/>
    <property type="match status" value="1"/>
</dbReference>
<organism evidence="1 2">
    <name type="scientific">Capsulimonas corticalis</name>
    <dbReference type="NCBI Taxonomy" id="2219043"/>
    <lineage>
        <taxon>Bacteria</taxon>
        <taxon>Bacillati</taxon>
        <taxon>Armatimonadota</taxon>
        <taxon>Armatimonadia</taxon>
        <taxon>Capsulimonadales</taxon>
        <taxon>Capsulimonadaceae</taxon>
        <taxon>Capsulimonas</taxon>
    </lineage>
</organism>
<keyword evidence="2" id="KW-1185">Reference proteome</keyword>
<sequence length="1093" mass="119800">MTASDNAAFPLIIHCFGPMRVFVEGTPLPRLRSRKALWLLALLTLRHGRAVEREWLAGTLWPDMDQSQASTSLRPVLSELRQALGAQGARVQSPSRQTLLLDLEGAQADVVIFDAAIAGRRLPALEQAVHLYQGALLEGCAEEWVYQERALRERGCLHALQTLAEHALTAGDYEGAANLYRRAIEIDPMWDTAQRGLMEALAQAGDSNAALQVYRKFVDLLRSDPKALPDEKTSALYAKLRREVRQRAISPLEPKAAPPPRLINGALPHALTELIGREDERADVAAKLRRARLVTLTGLGGIGKTRLAIEVARDVLPEYPDGVWLASLESISDGKLVCARIAAVLDLQEEQNRTMLESLTDHLRRKRLLLVLDNCEHVLAACVQVAAHLLRECANVRILATSRESLGLTGEAAWTVPSLATPDPDHLPQGRSALVRVLMGYESVRLFVERAQAAQQSFSLTGTNAMTMARVSSLLEGIPLAIELAASRVNAMTIEQIEARLHDHRGLLTGGSRTALSRQQTLRSTLDWSYGLLGDQDRLLLARVSVFAGGWTLEAAEAVCSGHGIASEQIQDLLISLVEKSLVAFTDQPEDAGGRYRLLEMVRQYAAGKRDALGETEAIKDRHTDWFLALAEAAEPELRGAEQGQWLRRVESEHDNLRAALARIADDPQATETDLRLSGALWRFWYVRGYYREGRRNLERALARPASHIFPSARAKGLWGAGNLAYSQGEHTLARGIYEEALGIYRALGDQQGVAKILFNLANVAHYQGEADAAQASYHEALAISRALDDKVGIATALIPLGHAAQRQGDYALARSYFEECLGIRRELRDSMGLAALLEDLGNLNYAQGHYDAAWSLHDEALEIRRSLGYKRAISSSLSALGLTARARDEDELARALFAESLEIRRELGDKPAIASTLARIAEMEVSSGDYGAAQALYEESEELYRQSGFRLDAAAALCGLGDVSRLQGDAVTAWARYADSLKIFRDLPAPDNAVSSLRGMAAVAQAQAYPAKAVRLWGAIDSAKAPAFTEMPPRDREEHDRMVASARIALGEETFASLWREGAVLSWEEVMDYALEKPDPPSAASHNAISPL</sequence>
<dbReference type="SUPFAM" id="SSF46894">
    <property type="entry name" value="C-terminal effector domain of the bipartite response regulators"/>
    <property type="match status" value="1"/>
</dbReference>
<dbReference type="Pfam" id="PF13424">
    <property type="entry name" value="TPR_12"/>
    <property type="match status" value="3"/>
</dbReference>
<dbReference type="Gene3D" id="1.25.40.10">
    <property type="entry name" value="Tetratricopeptide repeat domain"/>
    <property type="match status" value="3"/>
</dbReference>
<dbReference type="OrthoDB" id="3194665at2"/>
<dbReference type="SMART" id="SM00028">
    <property type="entry name" value="TPR"/>
    <property type="match status" value="8"/>
</dbReference>
<dbReference type="PRINTS" id="PR00364">
    <property type="entry name" value="DISEASERSIST"/>
</dbReference>
<dbReference type="InterPro" id="IPR027417">
    <property type="entry name" value="P-loop_NTPase"/>
</dbReference>
<dbReference type="GO" id="GO:0003677">
    <property type="term" value="F:DNA binding"/>
    <property type="evidence" value="ECO:0007669"/>
    <property type="project" value="InterPro"/>
</dbReference>
<protein>
    <submittedName>
        <fullName evidence="1">Uncharacterized protein</fullName>
    </submittedName>
</protein>
<evidence type="ECO:0000313" key="1">
    <source>
        <dbReference type="EMBL" id="BDI30449.1"/>
    </source>
</evidence>
<dbReference type="InterPro" id="IPR036388">
    <property type="entry name" value="WH-like_DNA-bd_sf"/>
</dbReference>
<dbReference type="InterPro" id="IPR016032">
    <property type="entry name" value="Sig_transdc_resp-reg_C-effctor"/>
</dbReference>
<dbReference type="SMART" id="SM01043">
    <property type="entry name" value="BTAD"/>
    <property type="match status" value="1"/>
</dbReference>
<dbReference type="InterPro" id="IPR058852">
    <property type="entry name" value="HTH_77"/>
</dbReference>
<dbReference type="InterPro" id="IPR011990">
    <property type="entry name" value="TPR-like_helical_dom_sf"/>
</dbReference>
<dbReference type="AlphaFoldDB" id="A0A402CVL0"/>
<reference evidence="1 2" key="1">
    <citation type="journal article" date="2019" name="Int. J. Syst. Evol. Microbiol.">
        <title>Capsulimonas corticalis gen. nov., sp. nov., an aerobic capsulated bacterium, of a novel bacterial order, Capsulimonadales ord. nov., of the class Armatimonadia of the phylum Armatimonadetes.</title>
        <authorList>
            <person name="Li J."/>
            <person name="Kudo C."/>
            <person name="Tonouchi A."/>
        </authorList>
    </citation>
    <scope>NUCLEOTIDE SEQUENCE [LARGE SCALE GENOMIC DNA]</scope>
    <source>
        <strain evidence="1 2">AX-7</strain>
    </source>
</reference>
<dbReference type="PROSITE" id="PS50005">
    <property type="entry name" value="TPR"/>
    <property type="match status" value="1"/>
</dbReference>
<dbReference type="Pfam" id="PF25872">
    <property type="entry name" value="HTH_77"/>
    <property type="match status" value="1"/>
</dbReference>
<dbReference type="EMBL" id="AP025739">
    <property type="protein sequence ID" value="BDI30449.1"/>
    <property type="molecule type" value="Genomic_DNA"/>
</dbReference>
<dbReference type="GO" id="GO:0006355">
    <property type="term" value="P:regulation of DNA-templated transcription"/>
    <property type="evidence" value="ECO:0007669"/>
    <property type="project" value="InterPro"/>
</dbReference>
<dbReference type="InterPro" id="IPR005158">
    <property type="entry name" value="BTAD"/>
</dbReference>
<dbReference type="PANTHER" id="PTHR47691">
    <property type="entry name" value="REGULATOR-RELATED"/>
    <property type="match status" value="1"/>
</dbReference>
<evidence type="ECO:0000313" key="2">
    <source>
        <dbReference type="Proteomes" id="UP000287394"/>
    </source>
</evidence>
<dbReference type="Proteomes" id="UP000287394">
    <property type="component" value="Chromosome"/>
</dbReference>
<dbReference type="Gene3D" id="1.10.10.10">
    <property type="entry name" value="Winged helix-like DNA-binding domain superfamily/Winged helix DNA-binding domain"/>
    <property type="match status" value="1"/>
</dbReference>
<dbReference type="GO" id="GO:0043531">
    <property type="term" value="F:ADP binding"/>
    <property type="evidence" value="ECO:0007669"/>
    <property type="project" value="InterPro"/>
</dbReference>
<name>A0A402CVL0_9BACT</name>
<dbReference type="InterPro" id="IPR002182">
    <property type="entry name" value="NB-ARC"/>
</dbReference>
<dbReference type="SUPFAM" id="SSF48452">
    <property type="entry name" value="TPR-like"/>
    <property type="match status" value="3"/>
</dbReference>
<dbReference type="InterPro" id="IPR019734">
    <property type="entry name" value="TPR_rpt"/>
</dbReference>
<dbReference type="Pfam" id="PF00931">
    <property type="entry name" value="NB-ARC"/>
    <property type="match status" value="1"/>
</dbReference>
<dbReference type="Gene3D" id="3.40.50.300">
    <property type="entry name" value="P-loop containing nucleotide triphosphate hydrolases"/>
    <property type="match status" value="1"/>
</dbReference>
<dbReference type="KEGG" id="ccot:CCAX7_25000"/>
<dbReference type="RefSeq" id="WP_119321404.1">
    <property type="nucleotide sequence ID" value="NZ_AP025739.1"/>
</dbReference>
<dbReference type="PANTHER" id="PTHR47691:SF3">
    <property type="entry name" value="HTH-TYPE TRANSCRIPTIONAL REGULATOR RV0890C-RELATED"/>
    <property type="match status" value="1"/>
</dbReference>
<proteinExistence type="predicted"/>
<dbReference type="Pfam" id="PF03704">
    <property type="entry name" value="BTAD"/>
    <property type="match status" value="1"/>
</dbReference>
<accession>A0A402CVL0</accession>